<evidence type="ECO:0000313" key="2">
    <source>
        <dbReference type="EMBL" id="QDT72344.1"/>
    </source>
</evidence>
<evidence type="ECO:0000259" key="1">
    <source>
        <dbReference type="PROSITE" id="PS50914"/>
    </source>
</evidence>
<organism evidence="2 3">
    <name type="scientific">Lacipirellula limnantheis</name>
    <dbReference type="NCBI Taxonomy" id="2528024"/>
    <lineage>
        <taxon>Bacteria</taxon>
        <taxon>Pseudomonadati</taxon>
        <taxon>Planctomycetota</taxon>
        <taxon>Planctomycetia</taxon>
        <taxon>Pirellulales</taxon>
        <taxon>Lacipirellulaceae</taxon>
        <taxon>Lacipirellula</taxon>
    </lineage>
</organism>
<dbReference type="KEGG" id="llh:I41_15170"/>
<dbReference type="Gene3D" id="3.30.1340.30">
    <property type="match status" value="1"/>
</dbReference>
<dbReference type="InterPro" id="IPR007055">
    <property type="entry name" value="BON_dom"/>
</dbReference>
<dbReference type="Proteomes" id="UP000317909">
    <property type="component" value="Chromosome"/>
</dbReference>
<accession>A0A517TVF2</accession>
<dbReference type="AlphaFoldDB" id="A0A517TVF2"/>
<dbReference type="EMBL" id="CP036339">
    <property type="protein sequence ID" value="QDT72344.1"/>
    <property type="molecule type" value="Genomic_DNA"/>
</dbReference>
<protein>
    <submittedName>
        <fullName evidence="2">BON domain protein</fullName>
    </submittedName>
</protein>
<dbReference type="PROSITE" id="PS50914">
    <property type="entry name" value="BON"/>
    <property type="match status" value="1"/>
</dbReference>
<sequence>MVDPFPRAAATHRGDFFYWKGDAMLGRNQISDKDLLKAVNQRLMRSGTGSQTRVTAAVQKGMVTLTGTLQYAIQRGPIMKAVQSVPGISRIVDQMILVQKKPQQ</sequence>
<evidence type="ECO:0000313" key="3">
    <source>
        <dbReference type="Proteomes" id="UP000317909"/>
    </source>
</evidence>
<dbReference type="OrthoDB" id="285310at2"/>
<gene>
    <name evidence="2" type="ORF">I41_15170</name>
</gene>
<dbReference type="Pfam" id="PF04972">
    <property type="entry name" value="BON"/>
    <property type="match status" value="1"/>
</dbReference>
<dbReference type="RefSeq" id="WP_145431925.1">
    <property type="nucleotide sequence ID" value="NZ_CP036339.1"/>
</dbReference>
<reference evidence="2 3" key="1">
    <citation type="submission" date="2019-02" db="EMBL/GenBank/DDBJ databases">
        <title>Deep-cultivation of Planctomycetes and their phenomic and genomic characterization uncovers novel biology.</title>
        <authorList>
            <person name="Wiegand S."/>
            <person name="Jogler M."/>
            <person name="Boedeker C."/>
            <person name="Pinto D."/>
            <person name="Vollmers J."/>
            <person name="Rivas-Marin E."/>
            <person name="Kohn T."/>
            <person name="Peeters S.H."/>
            <person name="Heuer A."/>
            <person name="Rast P."/>
            <person name="Oberbeckmann S."/>
            <person name="Bunk B."/>
            <person name="Jeske O."/>
            <person name="Meyerdierks A."/>
            <person name="Storesund J.E."/>
            <person name="Kallscheuer N."/>
            <person name="Luecker S."/>
            <person name="Lage O.M."/>
            <person name="Pohl T."/>
            <person name="Merkel B.J."/>
            <person name="Hornburger P."/>
            <person name="Mueller R.-W."/>
            <person name="Bruemmer F."/>
            <person name="Labrenz M."/>
            <person name="Spormann A.M."/>
            <person name="Op den Camp H."/>
            <person name="Overmann J."/>
            <person name="Amann R."/>
            <person name="Jetten M.S.M."/>
            <person name="Mascher T."/>
            <person name="Medema M.H."/>
            <person name="Devos D.P."/>
            <person name="Kaster A.-K."/>
            <person name="Ovreas L."/>
            <person name="Rohde M."/>
            <person name="Galperin M.Y."/>
            <person name="Jogler C."/>
        </authorList>
    </citation>
    <scope>NUCLEOTIDE SEQUENCE [LARGE SCALE GENOMIC DNA]</scope>
    <source>
        <strain evidence="2 3">I41</strain>
    </source>
</reference>
<proteinExistence type="predicted"/>
<keyword evidence="3" id="KW-1185">Reference proteome</keyword>
<feature type="domain" description="BON" evidence="1">
    <location>
        <begin position="31"/>
        <end position="99"/>
    </location>
</feature>
<name>A0A517TVF2_9BACT</name>